<dbReference type="NCBIfam" id="NF009248">
    <property type="entry name" value="PRK12600.1"/>
    <property type="match status" value="1"/>
</dbReference>
<dbReference type="PIRSF" id="PIRSF028784">
    <property type="entry name" value="MrpF"/>
    <property type="match status" value="1"/>
</dbReference>
<dbReference type="Proteomes" id="UP000053681">
    <property type="component" value="Unassembled WGS sequence"/>
</dbReference>
<dbReference type="GO" id="GO:0005886">
    <property type="term" value="C:plasma membrane"/>
    <property type="evidence" value="ECO:0007669"/>
    <property type="project" value="UniProtKB-SubCell"/>
</dbReference>
<keyword evidence="8" id="KW-0050">Antiport</keyword>
<proteinExistence type="inferred from homology"/>
<keyword evidence="8" id="KW-0406">Ion transport</keyword>
<protein>
    <submittedName>
        <fullName evidence="10">Cation:proton antiporter</fullName>
    </submittedName>
</protein>
<feature type="transmembrane region" description="Helical" evidence="9">
    <location>
        <begin position="37"/>
        <end position="57"/>
    </location>
</feature>
<evidence type="ECO:0000256" key="9">
    <source>
        <dbReference type="SAM" id="Phobius"/>
    </source>
</evidence>
<gene>
    <name evidence="10" type="ORF">AS180_13415</name>
</gene>
<name>A0A0V8JKA0_9BACI</name>
<dbReference type="AlphaFoldDB" id="A0A0V8JKA0"/>
<evidence type="ECO:0000256" key="4">
    <source>
        <dbReference type="ARBA" id="ARBA00022475"/>
    </source>
</evidence>
<keyword evidence="11" id="KW-1185">Reference proteome</keyword>
<reference evidence="10 11" key="1">
    <citation type="submission" date="2015-11" db="EMBL/GenBank/DDBJ databases">
        <title>Bacillus caseinolyticus sp nov.</title>
        <authorList>
            <person name="Dastager S.G."/>
            <person name="Mawlankar R."/>
        </authorList>
    </citation>
    <scope>NUCLEOTIDE SEQUENCE [LARGE SCALE GENOMIC DNA]</scope>
    <source>
        <strain evidence="10 11">SGD-V-76</strain>
    </source>
</reference>
<evidence type="ECO:0000256" key="8">
    <source>
        <dbReference type="PIRNR" id="PIRNR028784"/>
    </source>
</evidence>
<comment type="similarity">
    <text evidence="2 8">Belongs to the CPA3 antiporters (TC 2.A.63) subunit F family.</text>
</comment>
<evidence type="ECO:0000313" key="10">
    <source>
        <dbReference type="EMBL" id="KSU87388.1"/>
    </source>
</evidence>
<keyword evidence="6 9" id="KW-1133">Transmembrane helix</keyword>
<evidence type="ECO:0000256" key="5">
    <source>
        <dbReference type="ARBA" id="ARBA00022692"/>
    </source>
</evidence>
<feature type="transmembrane region" description="Helical" evidence="9">
    <location>
        <begin position="6"/>
        <end position="25"/>
    </location>
</feature>
<sequence length="94" mass="10188">MLDMLLNLSLLLISISTIGFVYRIIKGPTTGDRAMALDAIGINIIAVTAILSIMLRTTSFVEVILLIGIIAFVGTVAFGKFLEKGAIIEYDRDQ</sequence>
<dbReference type="GeneID" id="93684160"/>
<dbReference type="PANTHER" id="PTHR34702:SF1">
    <property type="entry name" value="NA(+)_H(+) ANTIPORTER SUBUNIT F"/>
    <property type="match status" value="1"/>
</dbReference>
<keyword evidence="7 8" id="KW-0472">Membrane</keyword>
<dbReference type="InterPro" id="IPR007208">
    <property type="entry name" value="MrpF/PhaF-like"/>
</dbReference>
<dbReference type="PANTHER" id="PTHR34702">
    <property type="entry name" value="NA(+)/H(+) ANTIPORTER SUBUNIT F1"/>
    <property type="match status" value="1"/>
</dbReference>
<evidence type="ECO:0000256" key="2">
    <source>
        <dbReference type="ARBA" id="ARBA00009212"/>
    </source>
</evidence>
<evidence type="ECO:0000256" key="6">
    <source>
        <dbReference type="ARBA" id="ARBA00022989"/>
    </source>
</evidence>
<dbReference type="GO" id="GO:0015385">
    <property type="term" value="F:sodium:proton antiporter activity"/>
    <property type="evidence" value="ECO:0007669"/>
    <property type="project" value="TreeGrafter"/>
</dbReference>
<keyword evidence="5 9" id="KW-0812">Transmembrane</keyword>
<comment type="caution">
    <text evidence="10">The sequence shown here is derived from an EMBL/GenBank/DDBJ whole genome shotgun (WGS) entry which is preliminary data.</text>
</comment>
<evidence type="ECO:0000256" key="1">
    <source>
        <dbReference type="ARBA" id="ARBA00004651"/>
    </source>
</evidence>
<organism evidence="10 11">
    <name type="scientific">Priestia veravalensis</name>
    <dbReference type="NCBI Taxonomy" id="1414648"/>
    <lineage>
        <taxon>Bacteria</taxon>
        <taxon>Bacillati</taxon>
        <taxon>Bacillota</taxon>
        <taxon>Bacilli</taxon>
        <taxon>Bacillales</taxon>
        <taxon>Bacillaceae</taxon>
        <taxon>Priestia</taxon>
    </lineage>
</organism>
<keyword evidence="3 8" id="KW-0813">Transport</keyword>
<evidence type="ECO:0000256" key="3">
    <source>
        <dbReference type="ARBA" id="ARBA00022448"/>
    </source>
</evidence>
<keyword evidence="4 8" id="KW-1003">Cell membrane</keyword>
<dbReference type="EMBL" id="LNQP01000045">
    <property type="protein sequence ID" value="KSU87388.1"/>
    <property type="molecule type" value="Genomic_DNA"/>
</dbReference>
<evidence type="ECO:0000313" key="11">
    <source>
        <dbReference type="Proteomes" id="UP000053681"/>
    </source>
</evidence>
<comment type="subcellular location">
    <subcellularLocation>
        <location evidence="1 8">Cell membrane</location>
        <topology evidence="1 8">Multi-pass membrane protein</topology>
    </subcellularLocation>
</comment>
<dbReference type="RefSeq" id="WP_025908081.1">
    <property type="nucleotide sequence ID" value="NZ_KQ758660.1"/>
</dbReference>
<feature type="transmembrane region" description="Helical" evidence="9">
    <location>
        <begin position="63"/>
        <end position="82"/>
    </location>
</feature>
<evidence type="ECO:0000256" key="7">
    <source>
        <dbReference type="ARBA" id="ARBA00023136"/>
    </source>
</evidence>
<dbReference type="Pfam" id="PF04066">
    <property type="entry name" value="MrpF_PhaF"/>
    <property type="match status" value="1"/>
</dbReference>
<accession>A0A0V8JKA0</accession>